<reference evidence="1 2" key="2">
    <citation type="journal article" date="2017" name="Nature">
        <title>The Apostasia genome and the evolution of orchids.</title>
        <authorList>
            <person name="Zhang G.Q."/>
            <person name="Liu K.W."/>
            <person name="Li Z."/>
            <person name="Lohaus R."/>
            <person name="Hsiao Y.Y."/>
            <person name="Niu S.C."/>
            <person name="Wang J.Y."/>
            <person name="Lin Y.C."/>
            <person name="Xu Q."/>
            <person name="Chen L.J."/>
            <person name="Yoshida K."/>
            <person name="Fujiwara S."/>
            <person name="Wang Z.W."/>
            <person name="Zhang Y.Q."/>
            <person name="Mitsuda N."/>
            <person name="Wang M."/>
            <person name="Liu G.H."/>
            <person name="Pecoraro L."/>
            <person name="Huang H.X."/>
            <person name="Xiao X.J."/>
            <person name="Lin M."/>
            <person name="Wu X.Y."/>
            <person name="Wu W.L."/>
            <person name="Chen Y.Y."/>
            <person name="Chang S.B."/>
            <person name="Sakamoto S."/>
            <person name="Ohme-Takagi M."/>
            <person name="Yagi M."/>
            <person name="Zeng S.J."/>
            <person name="Shen C.Y."/>
            <person name="Yeh C.M."/>
            <person name="Luo Y.B."/>
            <person name="Tsai W.C."/>
            <person name="Van de Peer Y."/>
            <person name="Liu Z.J."/>
        </authorList>
    </citation>
    <scope>NUCLEOTIDE SEQUENCE [LARGE SCALE GENOMIC DNA]</scope>
    <source>
        <tissue evidence="1">The whole plant</tissue>
    </source>
</reference>
<evidence type="ECO:0000313" key="2">
    <source>
        <dbReference type="Proteomes" id="UP000233837"/>
    </source>
</evidence>
<gene>
    <name evidence="1" type="ORF">MA16_Dca022306</name>
</gene>
<evidence type="ECO:0000313" key="1">
    <source>
        <dbReference type="EMBL" id="PKU85070.1"/>
    </source>
</evidence>
<dbReference type="EMBL" id="KZ502004">
    <property type="protein sequence ID" value="PKU85070.1"/>
    <property type="molecule type" value="Genomic_DNA"/>
</dbReference>
<sequence length="318" mass="33856">MEVHEDYKKDIGVKLDRPGKDVAMEGVASGCSLMLNNCHPLPSTTVPSAHANASILVIDNSIGNVMDGLDNLDITARLVSSPIPNELENDVVCSENISAWNVSASHVPNVVGIDALCNGTISVVNVDPSDVVGIGDVAGHDGVSIDPMIAALDDVVEVGVPLTNEGLDANNYIMNQISTPITLPALVGDVIDVLFGGRHMSLPTDVVSIGSRDVVDSYVETPNESPVPLSEPVIDVPVSLISSEVLKAQLAGSLETNCLEQNNWLNDYVSSPCRSVGDDLKGPEDDVQKMYNLNVNLIVEKAFVMGGGKRRRRKQKRK</sequence>
<protein>
    <submittedName>
        <fullName evidence="1">Uncharacterized protein</fullName>
    </submittedName>
</protein>
<name>A0A2I0XAZ4_9ASPA</name>
<proteinExistence type="predicted"/>
<organism evidence="1 2">
    <name type="scientific">Dendrobium catenatum</name>
    <dbReference type="NCBI Taxonomy" id="906689"/>
    <lineage>
        <taxon>Eukaryota</taxon>
        <taxon>Viridiplantae</taxon>
        <taxon>Streptophyta</taxon>
        <taxon>Embryophyta</taxon>
        <taxon>Tracheophyta</taxon>
        <taxon>Spermatophyta</taxon>
        <taxon>Magnoliopsida</taxon>
        <taxon>Liliopsida</taxon>
        <taxon>Asparagales</taxon>
        <taxon>Orchidaceae</taxon>
        <taxon>Epidendroideae</taxon>
        <taxon>Malaxideae</taxon>
        <taxon>Dendrobiinae</taxon>
        <taxon>Dendrobium</taxon>
    </lineage>
</organism>
<reference evidence="1 2" key="1">
    <citation type="journal article" date="2016" name="Sci. Rep.">
        <title>The Dendrobium catenatum Lindl. genome sequence provides insights into polysaccharide synthase, floral development and adaptive evolution.</title>
        <authorList>
            <person name="Zhang G.Q."/>
            <person name="Xu Q."/>
            <person name="Bian C."/>
            <person name="Tsai W.C."/>
            <person name="Yeh C.M."/>
            <person name="Liu K.W."/>
            <person name="Yoshida K."/>
            <person name="Zhang L.S."/>
            <person name="Chang S.B."/>
            <person name="Chen F."/>
            <person name="Shi Y."/>
            <person name="Su Y.Y."/>
            <person name="Zhang Y.Q."/>
            <person name="Chen L.J."/>
            <person name="Yin Y."/>
            <person name="Lin M."/>
            <person name="Huang H."/>
            <person name="Deng H."/>
            <person name="Wang Z.W."/>
            <person name="Zhu S.L."/>
            <person name="Zhao X."/>
            <person name="Deng C."/>
            <person name="Niu S.C."/>
            <person name="Huang J."/>
            <person name="Wang M."/>
            <person name="Liu G.H."/>
            <person name="Yang H.J."/>
            <person name="Xiao X.J."/>
            <person name="Hsiao Y.Y."/>
            <person name="Wu W.L."/>
            <person name="Chen Y.Y."/>
            <person name="Mitsuda N."/>
            <person name="Ohme-Takagi M."/>
            <person name="Luo Y.B."/>
            <person name="Van de Peer Y."/>
            <person name="Liu Z.J."/>
        </authorList>
    </citation>
    <scope>NUCLEOTIDE SEQUENCE [LARGE SCALE GENOMIC DNA]</scope>
    <source>
        <tissue evidence="1">The whole plant</tissue>
    </source>
</reference>
<dbReference type="Proteomes" id="UP000233837">
    <property type="component" value="Unassembled WGS sequence"/>
</dbReference>
<accession>A0A2I0XAZ4</accession>
<dbReference type="AlphaFoldDB" id="A0A2I0XAZ4"/>
<keyword evidence="2" id="KW-1185">Reference proteome</keyword>